<dbReference type="InterPro" id="IPR000399">
    <property type="entry name" value="TPP-bd_CS"/>
</dbReference>
<protein>
    <submittedName>
        <fullName evidence="8">Thiamine pyrophosphate-binding protein</fullName>
    </submittedName>
</protein>
<accession>A0A6B1DA40</accession>
<dbReference type="CDD" id="cd00568">
    <property type="entry name" value="TPP_enzymes"/>
    <property type="match status" value="1"/>
</dbReference>
<dbReference type="GO" id="GO:0050660">
    <property type="term" value="F:flavin adenine dinucleotide binding"/>
    <property type="evidence" value="ECO:0007669"/>
    <property type="project" value="TreeGrafter"/>
</dbReference>
<dbReference type="InterPro" id="IPR011766">
    <property type="entry name" value="TPP_enzyme_TPP-bd"/>
</dbReference>
<organism evidence="8">
    <name type="scientific">Caldilineaceae bacterium SB0661_bin_32</name>
    <dbReference type="NCBI Taxonomy" id="2605255"/>
    <lineage>
        <taxon>Bacteria</taxon>
        <taxon>Bacillati</taxon>
        <taxon>Chloroflexota</taxon>
        <taxon>Caldilineae</taxon>
        <taxon>Caldilineales</taxon>
        <taxon>Caldilineaceae</taxon>
    </lineage>
</organism>
<dbReference type="Pfam" id="PF02776">
    <property type="entry name" value="TPP_enzyme_N"/>
    <property type="match status" value="1"/>
</dbReference>
<evidence type="ECO:0000259" key="6">
    <source>
        <dbReference type="Pfam" id="PF02775"/>
    </source>
</evidence>
<dbReference type="GO" id="GO:0000287">
    <property type="term" value="F:magnesium ion binding"/>
    <property type="evidence" value="ECO:0007669"/>
    <property type="project" value="InterPro"/>
</dbReference>
<dbReference type="InterPro" id="IPR045229">
    <property type="entry name" value="TPP_enz"/>
</dbReference>
<evidence type="ECO:0000259" key="7">
    <source>
        <dbReference type="Pfam" id="PF02776"/>
    </source>
</evidence>
<dbReference type="CDD" id="cd07035">
    <property type="entry name" value="TPP_PYR_POX_like"/>
    <property type="match status" value="1"/>
</dbReference>
<dbReference type="GO" id="GO:0003984">
    <property type="term" value="F:acetolactate synthase activity"/>
    <property type="evidence" value="ECO:0007669"/>
    <property type="project" value="TreeGrafter"/>
</dbReference>
<dbReference type="InterPro" id="IPR012001">
    <property type="entry name" value="Thiamin_PyroP_enz_TPP-bd_dom"/>
</dbReference>
<comment type="caution">
    <text evidence="8">The sequence shown here is derived from an EMBL/GenBank/DDBJ whole genome shotgun (WGS) entry which is preliminary data.</text>
</comment>
<dbReference type="AlphaFoldDB" id="A0A6B1DA40"/>
<comment type="cofactor">
    <cofactor evidence="1">
        <name>thiamine diphosphate</name>
        <dbReference type="ChEBI" id="CHEBI:58937"/>
    </cofactor>
</comment>
<gene>
    <name evidence="8" type="ORF">F4X14_14860</name>
</gene>
<keyword evidence="3 4" id="KW-0786">Thiamine pyrophosphate</keyword>
<dbReference type="PANTHER" id="PTHR18968:SF13">
    <property type="entry name" value="ACETOLACTATE SYNTHASE CATALYTIC SUBUNIT, MITOCHONDRIAL"/>
    <property type="match status" value="1"/>
</dbReference>
<dbReference type="Gene3D" id="3.40.50.970">
    <property type="match status" value="2"/>
</dbReference>
<sequence length="606" mass="65565">MKIFGYLRRHLKSWAGKPEFQGKDNMTKESLTGGEIVVRCLEQMGADYIFGMCGHTGAAILSALEDSKIKFISTRHESIASHAADCYFKASHKPALVLTHIGPGLTNAITGVAHAALDCTPMLVIAGEVPTYRHGQESFQELSMHADASQHEIYRPFVKRVWRVDRIDLLPYVMTRAFNTAVSGRSGPVLISIPMDLLSTKADVEIPDLWEHMATGSGARGDAAQIAKAAELLVQAERPVIFAGGGTLLSEASQALTELAHYLSIPVTTSVMGKGVFDEQDALAMGVTGIGGTSVANRTTLNADVILALGTRFNEHDTCSWDSQFTFAIPPTKLIQVDIEPGEIGNHYPVEIGIVGDAAAVLSDVLAAVKKTVPQRDVSPWAKERQAEMTDWRQEATKSLTSNTTPIHPLRVMHEIRTLLPRDGIVVTDTSTSKSITTSQMVCYTPRTLITSGGGWATMGFGPPAALGAKLAYPDKPVMAITGDGGFTVFPQTLAAAVEYDIPVIWIILNNYGYISIRGIQKAYTGSAYGTEFKVEKTDQPYNPDFVQLAQAYGVRAKRVEKADALESALKEALAAQQPYVLDVVVDPEAPLPRYGAWDAQGLYLD</sequence>
<dbReference type="GO" id="GO:0009099">
    <property type="term" value="P:L-valine biosynthetic process"/>
    <property type="evidence" value="ECO:0007669"/>
    <property type="project" value="TreeGrafter"/>
</dbReference>
<dbReference type="FunFam" id="3.40.50.970:FF:000007">
    <property type="entry name" value="Acetolactate synthase"/>
    <property type="match status" value="1"/>
</dbReference>
<comment type="similarity">
    <text evidence="2 4">Belongs to the TPP enzyme family.</text>
</comment>
<dbReference type="InterPro" id="IPR029061">
    <property type="entry name" value="THDP-binding"/>
</dbReference>
<reference evidence="8" key="1">
    <citation type="submission" date="2019-09" db="EMBL/GenBank/DDBJ databases">
        <title>Characterisation of the sponge microbiome using genome-centric metagenomics.</title>
        <authorList>
            <person name="Engelberts J.P."/>
            <person name="Robbins S.J."/>
            <person name="De Goeij J.M."/>
            <person name="Aranda M."/>
            <person name="Bell S.C."/>
            <person name="Webster N.S."/>
        </authorList>
    </citation>
    <scope>NUCLEOTIDE SEQUENCE</scope>
    <source>
        <strain evidence="8">SB0661_bin_32</strain>
    </source>
</reference>
<evidence type="ECO:0000256" key="3">
    <source>
        <dbReference type="ARBA" id="ARBA00023052"/>
    </source>
</evidence>
<dbReference type="SUPFAM" id="SSF52518">
    <property type="entry name" value="Thiamin diphosphate-binding fold (THDP-binding)"/>
    <property type="match status" value="2"/>
</dbReference>
<dbReference type="PROSITE" id="PS00187">
    <property type="entry name" value="TPP_ENZYMES"/>
    <property type="match status" value="1"/>
</dbReference>
<dbReference type="Gene3D" id="3.40.50.1220">
    <property type="entry name" value="TPP-binding domain"/>
    <property type="match status" value="1"/>
</dbReference>
<evidence type="ECO:0000256" key="2">
    <source>
        <dbReference type="ARBA" id="ARBA00007812"/>
    </source>
</evidence>
<dbReference type="Pfam" id="PF02775">
    <property type="entry name" value="TPP_enzyme_C"/>
    <property type="match status" value="1"/>
</dbReference>
<proteinExistence type="inferred from homology"/>
<evidence type="ECO:0000256" key="4">
    <source>
        <dbReference type="RuleBase" id="RU362132"/>
    </source>
</evidence>
<dbReference type="InterPro" id="IPR012000">
    <property type="entry name" value="Thiamin_PyroP_enz_cen_dom"/>
</dbReference>
<evidence type="ECO:0000259" key="5">
    <source>
        <dbReference type="Pfam" id="PF00205"/>
    </source>
</evidence>
<dbReference type="GO" id="GO:0030976">
    <property type="term" value="F:thiamine pyrophosphate binding"/>
    <property type="evidence" value="ECO:0007669"/>
    <property type="project" value="InterPro"/>
</dbReference>
<dbReference type="GO" id="GO:0005948">
    <property type="term" value="C:acetolactate synthase complex"/>
    <property type="evidence" value="ECO:0007669"/>
    <property type="project" value="TreeGrafter"/>
</dbReference>
<dbReference type="InterPro" id="IPR029035">
    <property type="entry name" value="DHS-like_NAD/FAD-binding_dom"/>
</dbReference>
<dbReference type="EMBL" id="VXMH01000076">
    <property type="protein sequence ID" value="MYC96242.1"/>
    <property type="molecule type" value="Genomic_DNA"/>
</dbReference>
<feature type="domain" description="Thiamine pyrophosphate enzyme N-terminal TPP-binding" evidence="7">
    <location>
        <begin position="32"/>
        <end position="142"/>
    </location>
</feature>
<dbReference type="GO" id="GO:0009097">
    <property type="term" value="P:isoleucine biosynthetic process"/>
    <property type="evidence" value="ECO:0007669"/>
    <property type="project" value="TreeGrafter"/>
</dbReference>
<dbReference type="SUPFAM" id="SSF52467">
    <property type="entry name" value="DHS-like NAD/FAD-binding domain"/>
    <property type="match status" value="1"/>
</dbReference>
<dbReference type="PANTHER" id="PTHR18968">
    <property type="entry name" value="THIAMINE PYROPHOSPHATE ENZYMES"/>
    <property type="match status" value="1"/>
</dbReference>
<feature type="domain" description="Thiamine pyrophosphate enzyme TPP-binding" evidence="6">
    <location>
        <begin position="438"/>
        <end position="584"/>
    </location>
</feature>
<name>A0A6B1DA40_9CHLR</name>
<feature type="domain" description="Thiamine pyrophosphate enzyme central" evidence="5">
    <location>
        <begin position="226"/>
        <end position="363"/>
    </location>
</feature>
<dbReference type="Pfam" id="PF00205">
    <property type="entry name" value="TPP_enzyme_M"/>
    <property type="match status" value="1"/>
</dbReference>
<evidence type="ECO:0000256" key="1">
    <source>
        <dbReference type="ARBA" id="ARBA00001964"/>
    </source>
</evidence>
<evidence type="ECO:0000313" key="8">
    <source>
        <dbReference type="EMBL" id="MYC96242.1"/>
    </source>
</evidence>